<protein>
    <submittedName>
        <fullName evidence="3">Substrate-binding domain-containing protein</fullName>
    </submittedName>
</protein>
<evidence type="ECO:0000256" key="1">
    <source>
        <dbReference type="ARBA" id="ARBA00022729"/>
    </source>
</evidence>
<feature type="signal peptide" evidence="2">
    <location>
        <begin position="1"/>
        <end position="28"/>
    </location>
</feature>
<dbReference type="Gene3D" id="3.40.190.10">
    <property type="entry name" value="Periplasmic binding protein-like II"/>
    <property type="match status" value="2"/>
</dbReference>
<reference evidence="4" key="1">
    <citation type="journal article" date="2019" name="Int. J. Syst. Evol. Microbiol.">
        <title>The Global Catalogue of Microorganisms (GCM) 10K type strain sequencing project: providing services to taxonomists for standard genome sequencing and annotation.</title>
        <authorList>
            <consortium name="The Broad Institute Genomics Platform"/>
            <consortium name="The Broad Institute Genome Sequencing Center for Infectious Disease"/>
            <person name="Wu L."/>
            <person name="Ma J."/>
        </authorList>
    </citation>
    <scope>NUCLEOTIDE SEQUENCE [LARGE SCALE GENOMIC DNA]</scope>
    <source>
        <strain evidence="4">CCUG 54356</strain>
    </source>
</reference>
<evidence type="ECO:0000256" key="2">
    <source>
        <dbReference type="SAM" id="SignalP"/>
    </source>
</evidence>
<dbReference type="SUPFAM" id="SSF53850">
    <property type="entry name" value="Periplasmic binding protein-like II"/>
    <property type="match status" value="1"/>
</dbReference>
<dbReference type="PANTHER" id="PTHR30006">
    <property type="entry name" value="THIAMINE-BINDING PERIPLASMIC PROTEIN-RELATED"/>
    <property type="match status" value="1"/>
</dbReference>
<sequence length="356" mass="37831">MQRRNFLNALAAVGALGSLPLSVSRSFAAGAAADQGRVAVNSGAVSVDQLPPLEGDLTLYLGRGEGGLYENVLEAIRKRNPGLNLQVRRGSTAALANSIVAEAKAGVRRADLFWAVDSGAIGLVADAGLARALPADLTGQLKSGFRYPRWAPVTGRIRTLPYNTERVTPEQIPDSVMALADSDLTLGWAPAYASFQSFVTAMRLLEGEKATADWLRGVSKHATSYAGELGVVMAVERGEVDLGFANHYYTLRLKNGKPDASVDLAFTRNDAGCLVNASGILALSEGDLPINFMRYLLSREVQSYLASEAYEIPLVSGVQPPQGLPPLGSISPPKVDLTELADLRPTLKLMRSVGVL</sequence>
<accession>A0ABW3U6M4</accession>
<keyword evidence="1 2" id="KW-0732">Signal</keyword>
<dbReference type="RefSeq" id="WP_230438294.1">
    <property type="nucleotide sequence ID" value="NZ_CP087715.1"/>
</dbReference>
<proteinExistence type="predicted"/>
<dbReference type="Pfam" id="PF13531">
    <property type="entry name" value="SBP_bac_11"/>
    <property type="match status" value="1"/>
</dbReference>
<evidence type="ECO:0000313" key="4">
    <source>
        <dbReference type="Proteomes" id="UP001597264"/>
    </source>
</evidence>
<organism evidence="3 4">
    <name type="scientific">Microbulbifer celer</name>
    <dbReference type="NCBI Taxonomy" id="435905"/>
    <lineage>
        <taxon>Bacteria</taxon>
        <taxon>Pseudomonadati</taxon>
        <taxon>Pseudomonadota</taxon>
        <taxon>Gammaproteobacteria</taxon>
        <taxon>Cellvibrionales</taxon>
        <taxon>Microbulbiferaceae</taxon>
        <taxon>Microbulbifer</taxon>
    </lineage>
</organism>
<dbReference type="InterPro" id="IPR006311">
    <property type="entry name" value="TAT_signal"/>
</dbReference>
<dbReference type="PIRSF" id="PIRSF002825">
    <property type="entry name" value="CfbpA"/>
    <property type="match status" value="1"/>
</dbReference>
<keyword evidence="4" id="KW-1185">Reference proteome</keyword>
<feature type="chain" id="PRO_5046479551" evidence="2">
    <location>
        <begin position="29"/>
        <end position="356"/>
    </location>
</feature>
<dbReference type="Proteomes" id="UP001597264">
    <property type="component" value="Unassembled WGS sequence"/>
</dbReference>
<comment type="caution">
    <text evidence="3">The sequence shown here is derived from an EMBL/GenBank/DDBJ whole genome shotgun (WGS) entry which is preliminary data.</text>
</comment>
<dbReference type="PROSITE" id="PS51318">
    <property type="entry name" value="TAT"/>
    <property type="match status" value="1"/>
</dbReference>
<dbReference type="EMBL" id="JBHTLR010000007">
    <property type="protein sequence ID" value="MFD1216185.1"/>
    <property type="molecule type" value="Genomic_DNA"/>
</dbReference>
<name>A0ABW3U6M4_9GAMM</name>
<gene>
    <name evidence="3" type="ORF">ACFQ2X_06220</name>
</gene>
<dbReference type="InterPro" id="IPR026045">
    <property type="entry name" value="Ferric-bd"/>
</dbReference>
<evidence type="ECO:0000313" key="3">
    <source>
        <dbReference type="EMBL" id="MFD1216185.1"/>
    </source>
</evidence>
<dbReference type="PANTHER" id="PTHR30006:SF24">
    <property type="entry name" value="SLL0237 PROTEIN"/>
    <property type="match status" value="1"/>
</dbReference>